<dbReference type="AlphaFoldDB" id="A0A368T0Z6"/>
<dbReference type="EMBL" id="QEIN01000189">
    <property type="protein sequence ID" value="RCV53503.1"/>
    <property type="molecule type" value="Genomic_DNA"/>
</dbReference>
<keyword evidence="6" id="KW-1185">Reference proteome</keyword>
<dbReference type="GO" id="GO:0016810">
    <property type="term" value="F:hydrolase activity, acting on carbon-nitrogen (but not peptide) bonds"/>
    <property type="evidence" value="ECO:0007669"/>
    <property type="project" value="InterPro"/>
</dbReference>
<dbReference type="GO" id="GO:0016020">
    <property type="term" value="C:membrane"/>
    <property type="evidence" value="ECO:0007669"/>
    <property type="project" value="TreeGrafter"/>
</dbReference>
<accession>A0A368T0Z6</accession>
<dbReference type="PANTHER" id="PTHR10587:SF133">
    <property type="entry name" value="CHITIN DEACETYLASE 1-RELATED"/>
    <property type="match status" value="1"/>
</dbReference>
<evidence type="ECO:0000259" key="4">
    <source>
        <dbReference type="PROSITE" id="PS51677"/>
    </source>
</evidence>
<dbReference type="PROSITE" id="PS51677">
    <property type="entry name" value="NODB"/>
    <property type="match status" value="1"/>
</dbReference>
<dbReference type="Gene3D" id="3.20.20.370">
    <property type="entry name" value="Glycoside hydrolase/deacetylase"/>
    <property type="match status" value="1"/>
</dbReference>
<gene>
    <name evidence="5" type="ORF">DEF24_20495</name>
</gene>
<evidence type="ECO:0000313" key="5">
    <source>
        <dbReference type="EMBL" id="RCV53503.1"/>
    </source>
</evidence>
<evidence type="ECO:0000256" key="2">
    <source>
        <dbReference type="ARBA" id="ARBA00022801"/>
    </source>
</evidence>
<dbReference type="CDD" id="cd10917">
    <property type="entry name" value="CE4_NodB_like_6s_7s"/>
    <property type="match status" value="1"/>
</dbReference>
<feature type="domain" description="NodB homology" evidence="4">
    <location>
        <begin position="307"/>
        <end position="483"/>
    </location>
</feature>
<dbReference type="GO" id="GO:0046872">
    <property type="term" value="F:metal ion binding"/>
    <property type="evidence" value="ECO:0007669"/>
    <property type="project" value="UniProtKB-KW"/>
</dbReference>
<feature type="region of interest" description="Disordered" evidence="3">
    <location>
        <begin position="38"/>
        <end position="69"/>
    </location>
</feature>
<dbReference type="InterPro" id="IPR011330">
    <property type="entry name" value="Glyco_hydro/deAcase_b/a-brl"/>
</dbReference>
<dbReference type="InterPro" id="IPR002509">
    <property type="entry name" value="NODB_dom"/>
</dbReference>
<organism evidence="5 6">
    <name type="scientific">Marinitenerispora sediminis</name>
    <dbReference type="NCBI Taxonomy" id="1931232"/>
    <lineage>
        <taxon>Bacteria</taxon>
        <taxon>Bacillati</taxon>
        <taxon>Actinomycetota</taxon>
        <taxon>Actinomycetes</taxon>
        <taxon>Streptosporangiales</taxon>
        <taxon>Nocardiopsidaceae</taxon>
        <taxon>Marinitenerispora</taxon>
    </lineage>
</organism>
<reference evidence="5 6" key="1">
    <citation type="submission" date="2018-04" db="EMBL/GenBank/DDBJ databases">
        <title>Novel actinobacteria from marine sediment.</title>
        <authorList>
            <person name="Ng Z.Y."/>
            <person name="Tan G.Y.A."/>
        </authorList>
    </citation>
    <scope>NUCLEOTIDE SEQUENCE [LARGE SCALE GENOMIC DNA]</scope>
    <source>
        <strain evidence="5 6">TPS81</strain>
    </source>
</reference>
<evidence type="ECO:0000256" key="3">
    <source>
        <dbReference type="SAM" id="MobiDB-lite"/>
    </source>
</evidence>
<evidence type="ECO:0000256" key="1">
    <source>
        <dbReference type="ARBA" id="ARBA00022723"/>
    </source>
</evidence>
<comment type="caution">
    <text evidence="5">The sequence shown here is derived from an EMBL/GenBank/DDBJ whole genome shotgun (WGS) entry which is preliminary data.</text>
</comment>
<feature type="compositionally biased region" description="Low complexity" evidence="3">
    <location>
        <begin position="508"/>
        <end position="524"/>
    </location>
</feature>
<dbReference type="OrthoDB" id="3521160at2"/>
<dbReference type="SUPFAM" id="SSF88713">
    <property type="entry name" value="Glycoside hydrolase/deacetylase"/>
    <property type="match status" value="1"/>
</dbReference>
<keyword evidence="2" id="KW-0378">Hydrolase</keyword>
<feature type="region of interest" description="Disordered" evidence="3">
    <location>
        <begin position="492"/>
        <end position="524"/>
    </location>
</feature>
<dbReference type="Pfam" id="PF01522">
    <property type="entry name" value="Polysacc_deac_1"/>
    <property type="match status" value="1"/>
</dbReference>
<dbReference type="Proteomes" id="UP000253318">
    <property type="component" value="Unassembled WGS sequence"/>
</dbReference>
<protein>
    <submittedName>
        <fullName evidence="5">Polysaccharide deacetylase</fullName>
    </submittedName>
</protein>
<sequence length="524" mass="55377">MSSRRPAAPGSAGPGLPLGGRLAAAAVAAVLLAAGCSAGGDRAEHASGEQEDTRPRPEGEPDELTEVDPAVVLDLGEERTAKDDRVRVEVSYPTVPNADPFNERLGEITGQEVDDFAAANPGARSISISGALTAAADDVVGVRFTQEEKDSEDPRTGYATFWYDALSGRTAFSTELLAGHEQLVALNGLVRDALKGRDEVAGAAIQPVLRVYDSMGFNPDGDLVVEFDAGQVAPAAAGRIAAVVPREQADPLLSEFGRRARAAATVVDSGFTLGAPPAPEDIPAPEAVPGVFPVTDDSVDCSAPEAKCIALTFDDGPGGRTAELLDVLRDNEVRATFFLTGGPIREYAPLVRREYAEGHELANHTVTHPDLAGTSPDRIAQELRTVNALIRRETGYQPDLMRPPYGSTNDGVRAISGEHGLAEILWSVDTNDWRDRNARIVADRAVKHARPGSIILMHDIHSTTIDAVPDIIRRLREKGYTLVTVSQLLGGTEPGQSYRHAHPEEPAADPSAAPSPSASESAGD</sequence>
<dbReference type="InterPro" id="IPR050248">
    <property type="entry name" value="Polysacc_deacetylase_ArnD"/>
</dbReference>
<dbReference type="GO" id="GO:0005975">
    <property type="term" value="P:carbohydrate metabolic process"/>
    <property type="evidence" value="ECO:0007669"/>
    <property type="project" value="InterPro"/>
</dbReference>
<proteinExistence type="predicted"/>
<dbReference type="RefSeq" id="WP_114398904.1">
    <property type="nucleotide sequence ID" value="NZ_QEIM01000095.1"/>
</dbReference>
<evidence type="ECO:0000313" key="6">
    <source>
        <dbReference type="Proteomes" id="UP000253318"/>
    </source>
</evidence>
<feature type="compositionally biased region" description="Basic and acidic residues" evidence="3">
    <location>
        <begin position="41"/>
        <end position="59"/>
    </location>
</feature>
<dbReference type="PANTHER" id="PTHR10587">
    <property type="entry name" value="GLYCOSYL TRANSFERASE-RELATED"/>
    <property type="match status" value="1"/>
</dbReference>
<name>A0A368T0Z6_9ACTN</name>
<keyword evidence="1" id="KW-0479">Metal-binding</keyword>